<organism evidence="2 3">
    <name type="scientific">Fluviicola chungangensis</name>
    <dbReference type="NCBI Taxonomy" id="2597671"/>
    <lineage>
        <taxon>Bacteria</taxon>
        <taxon>Pseudomonadati</taxon>
        <taxon>Bacteroidota</taxon>
        <taxon>Flavobacteriia</taxon>
        <taxon>Flavobacteriales</taxon>
        <taxon>Crocinitomicaceae</taxon>
        <taxon>Fluviicola</taxon>
    </lineage>
</organism>
<proteinExistence type="predicted"/>
<dbReference type="PROSITE" id="PS51257">
    <property type="entry name" value="PROKAR_LIPOPROTEIN"/>
    <property type="match status" value="1"/>
</dbReference>
<comment type="caution">
    <text evidence="2">The sequence shown here is derived from an EMBL/GenBank/DDBJ whole genome shotgun (WGS) entry which is preliminary data.</text>
</comment>
<sequence>MKVNRKIIVIYSLLILFSLGSCDLEGSSEEGTPTSYVVKADESTSVNKLGKLINLEKFRPEKVEFHHTFIETINGGGSDEPKDDYLQAVLYFDSRTFKKMLDLCKKTDYALPNYRKKTFDFPWLSKELSTELENSDADYHGHPDLFFESEGGKLWFLDQKVLFYREIR</sequence>
<keyword evidence="3" id="KW-1185">Reference proteome</keyword>
<accession>A0A556N2C9</accession>
<gene>
    <name evidence="2" type="ORF">FO442_04080</name>
</gene>
<evidence type="ECO:0000313" key="2">
    <source>
        <dbReference type="EMBL" id="TSJ46344.1"/>
    </source>
</evidence>
<keyword evidence="1" id="KW-0732">Signal</keyword>
<dbReference type="RefSeq" id="WP_144331881.1">
    <property type="nucleotide sequence ID" value="NZ_VLPL01000002.1"/>
</dbReference>
<evidence type="ECO:0008006" key="4">
    <source>
        <dbReference type="Google" id="ProtNLM"/>
    </source>
</evidence>
<protein>
    <recommendedName>
        <fullName evidence="4">Lipoprotein</fullName>
    </recommendedName>
</protein>
<reference evidence="2 3" key="1">
    <citation type="submission" date="2019-07" db="EMBL/GenBank/DDBJ databases">
        <authorList>
            <person name="Huq M.A."/>
        </authorList>
    </citation>
    <scope>NUCLEOTIDE SEQUENCE [LARGE SCALE GENOMIC DNA]</scope>
    <source>
        <strain evidence="2 3">MAH-3</strain>
    </source>
</reference>
<evidence type="ECO:0000256" key="1">
    <source>
        <dbReference type="SAM" id="SignalP"/>
    </source>
</evidence>
<dbReference type="OrthoDB" id="1256317at2"/>
<evidence type="ECO:0000313" key="3">
    <source>
        <dbReference type="Proteomes" id="UP000316008"/>
    </source>
</evidence>
<feature type="signal peptide" evidence="1">
    <location>
        <begin position="1"/>
        <end position="23"/>
    </location>
</feature>
<dbReference type="Proteomes" id="UP000316008">
    <property type="component" value="Unassembled WGS sequence"/>
</dbReference>
<name>A0A556N2C9_9FLAO</name>
<dbReference type="AlphaFoldDB" id="A0A556N2C9"/>
<dbReference type="EMBL" id="VLPL01000002">
    <property type="protein sequence ID" value="TSJ46344.1"/>
    <property type="molecule type" value="Genomic_DNA"/>
</dbReference>
<feature type="chain" id="PRO_5021720173" description="Lipoprotein" evidence="1">
    <location>
        <begin position="24"/>
        <end position="168"/>
    </location>
</feature>